<evidence type="ECO:0000259" key="6">
    <source>
        <dbReference type="Pfam" id="PF03358"/>
    </source>
</evidence>
<comment type="cofactor">
    <cofactor evidence="2">
        <name>[4Fe-4S] cluster</name>
        <dbReference type="ChEBI" id="CHEBI:49883"/>
    </cofactor>
</comment>
<reference evidence="8 10" key="1">
    <citation type="submission" date="2016-04" db="EMBL/GenBank/DDBJ databases">
        <title>Genome sequence of Methanosphaera cuniculi DSM 4103.</title>
        <authorList>
            <person name="Poehlein A."/>
            <person name="Seedorf H."/>
            <person name="Daniel R."/>
        </authorList>
    </citation>
    <scope>NUCLEOTIDE SEQUENCE [LARGE SCALE GENOMIC DNA]</scope>
    <source>
        <strain evidence="8 10">DSM 4103</strain>
    </source>
</reference>
<gene>
    <name evidence="8" type="primary">ywqN_1</name>
    <name evidence="7" type="ORF">ASJ82_01935</name>
    <name evidence="8" type="ORF">MSCUN_01680</name>
</gene>
<dbReference type="Pfam" id="PF03358">
    <property type="entry name" value="FMN_red"/>
    <property type="match status" value="1"/>
</dbReference>
<comment type="similarity">
    <text evidence="5">Belongs to the SsuE family. Isf subfamily.</text>
</comment>
<accession>A0A2A2HCN3</accession>
<dbReference type="Proteomes" id="UP000217528">
    <property type="component" value="Unassembled WGS sequence"/>
</dbReference>
<dbReference type="Proteomes" id="UP000246004">
    <property type="component" value="Unassembled WGS sequence"/>
</dbReference>
<reference evidence="7 9" key="2">
    <citation type="journal article" date="2017" name="BMC Genomics">
        <title>Genomic analysis of methanogenic archaea reveals a shift towards energy conservation.</title>
        <authorList>
            <person name="Gilmore S.P."/>
            <person name="Henske J.K."/>
            <person name="Sexton J.A."/>
            <person name="Solomon K.V."/>
            <person name="Seppala S."/>
            <person name="Yoo J.I."/>
            <person name="Huyett L.M."/>
            <person name="Pressman A."/>
            <person name="Cogan J.Z."/>
            <person name="Kivenson V."/>
            <person name="Peng X."/>
            <person name="Tan Y."/>
            <person name="Valentine D.L."/>
            <person name="O'Malley M.A."/>
        </authorList>
    </citation>
    <scope>NUCLEOTIDE SEQUENCE [LARGE SCALE GENOMIC DNA]</scope>
    <source>
        <strain evidence="7 9">1R-7</strain>
    </source>
</reference>
<keyword evidence="9" id="KW-1185">Reference proteome</keyword>
<dbReference type="GO" id="GO:0016491">
    <property type="term" value="F:oxidoreductase activity"/>
    <property type="evidence" value="ECO:0007669"/>
    <property type="project" value="UniProtKB-KW"/>
</dbReference>
<dbReference type="InterPro" id="IPR005025">
    <property type="entry name" value="FMN_Rdtase-like_dom"/>
</dbReference>
<keyword evidence="3" id="KW-0285">Flavoprotein</keyword>
<organism evidence="7 9">
    <name type="scientific">Methanosphaera cuniculi</name>
    <dbReference type="NCBI Taxonomy" id="1077256"/>
    <lineage>
        <taxon>Archaea</taxon>
        <taxon>Methanobacteriati</taxon>
        <taxon>Methanobacteriota</taxon>
        <taxon>Methanomada group</taxon>
        <taxon>Methanobacteria</taxon>
        <taxon>Methanobacteriales</taxon>
        <taxon>Methanobacteriaceae</taxon>
        <taxon>Methanosphaera</taxon>
    </lineage>
</organism>
<dbReference type="PANTHER" id="PTHR43278">
    <property type="entry name" value="NAD(P)H-DEPENDENT FMN-CONTAINING OXIDOREDUCTASE YWQN-RELATED"/>
    <property type="match status" value="1"/>
</dbReference>
<dbReference type="EC" id="1.-.-.-" evidence="8"/>
<dbReference type="AlphaFoldDB" id="A0A2A2HCN3"/>
<evidence type="ECO:0000256" key="2">
    <source>
        <dbReference type="ARBA" id="ARBA00001966"/>
    </source>
</evidence>
<dbReference type="RefSeq" id="WP_095608936.1">
    <property type="nucleotide sequence ID" value="NZ_LMVN01000023.1"/>
</dbReference>
<dbReference type="InterPro" id="IPR051796">
    <property type="entry name" value="ISF_SsuE-like"/>
</dbReference>
<dbReference type="EMBL" id="LWMS01000005">
    <property type="protein sequence ID" value="PWL08902.1"/>
    <property type="molecule type" value="Genomic_DNA"/>
</dbReference>
<evidence type="ECO:0000313" key="9">
    <source>
        <dbReference type="Proteomes" id="UP000217528"/>
    </source>
</evidence>
<dbReference type="PANTHER" id="PTHR43278:SF2">
    <property type="entry name" value="IRON-SULFUR FLAVOPROTEIN"/>
    <property type="match status" value="1"/>
</dbReference>
<dbReference type="SUPFAM" id="SSF52218">
    <property type="entry name" value="Flavoproteins"/>
    <property type="match status" value="1"/>
</dbReference>
<evidence type="ECO:0000313" key="8">
    <source>
        <dbReference type="EMBL" id="PWL08902.1"/>
    </source>
</evidence>
<evidence type="ECO:0000256" key="5">
    <source>
        <dbReference type="ARBA" id="ARBA00038292"/>
    </source>
</evidence>
<sequence length="184" mass="20212">MKIVGINASPREESNTRIAIQAALEEAEVKGATVEIFDVTKMNITPCQGDNACKANGGKCVIDDEMQDIYDAINEADGVILGTPIYWYNVSAQLKLVIDRMYSYYMTPAVDQLKGKKIAMITSQAADDEGIYDKERMRILKSFEAVGFEIVANEGFAANNNPAEITNKSDDLKRATAIGDKMVE</sequence>
<keyword evidence="4" id="KW-0288">FMN</keyword>
<comment type="cofactor">
    <cofactor evidence="1">
        <name>FMN</name>
        <dbReference type="ChEBI" id="CHEBI:58210"/>
    </cofactor>
</comment>
<name>A0A2A2HCN3_9EURY</name>
<evidence type="ECO:0000256" key="4">
    <source>
        <dbReference type="ARBA" id="ARBA00022643"/>
    </source>
</evidence>
<keyword evidence="8" id="KW-0560">Oxidoreductase</keyword>
<dbReference type="Gene3D" id="3.40.50.360">
    <property type="match status" value="1"/>
</dbReference>
<evidence type="ECO:0000256" key="1">
    <source>
        <dbReference type="ARBA" id="ARBA00001917"/>
    </source>
</evidence>
<evidence type="ECO:0000313" key="10">
    <source>
        <dbReference type="Proteomes" id="UP000246004"/>
    </source>
</evidence>
<dbReference type="OrthoDB" id="9059at2157"/>
<proteinExistence type="inferred from homology"/>
<evidence type="ECO:0000313" key="7">
    <source>
        <dbReference type="EMBL" id="PAV07014.1"/>
    </source>
</evidence>
<protein>
    <submittedName>
        <fullName evidence="7">Multimeric flavodoxin</fullName>
    </submittedName>
    <submittedName>
        <fullName evidence="8">Putative NAD(P)H-dependent FMN-containing oxidoreductase YwqN</fullName>
        <ecNumber evidence="8">1.-.-.-</ecNumber>
    </submittedName>
</protein>
<feature type="domain" description="NADPH-dependent FMN reductase-like" evidence="6">
    <location>
        <begin position="1"/>
        <end position="131"/>
    </location>
</feature>
<comment type="caution">
    <text evidence="7">The sequence shown here is derived from an EMBL/GenBank/DDBJ whole genome shotgun (WGS) entry which is preliminary data.</text>
</comment>
<dbReference type="InterPro" id="IPR029039">
    <property type="entry name" value="Flavoprotein-like_sf"/>
</dbReference>
<dbReference type="EMBL" id="LMVN01000023">
    <property type="protein sequence ID" value="PAV07014.1"/>
    <property type="molecule type" value="Genomic_DNA"/>
</dbReference>
<evidence type="ECO:0000256" key="3">
    <source>
        <dbReference type="ARBA" id="ARBA00022630"/>
    </source>
</evidence>